<comment type="caution">
    <text evidence="2">The sequence shown here is derived from an EMBL/GenBank/DDBJ whole genome shotgun (WGS) entry which is preliminary data.</text>
</comment>
<feature type="region of interest" description="Disordered" evidence="1">
    <location>
        <begin position="1"/>
        <end position="46"/>
    </location>
</feature>
<sequence length="270" mass="30394">MKIEHPDKSLACPPDTTNRMYPAHLRVGLDPPTGPAQKRKPEVPSEWPDALRLSRVEIEAYLDEYNVAYTSATRMARLIGSYNLLRSTSPNLGEQRASKRPKAPQSRPRRPKPPSIPRTESSPSEPSVSRENSPSSVSPSDYQPSVASTELSEAPSAAPTPRTSISARSTTSSREFPTKHTRQKRAKSNHAEAPTRKKRARPRAQQRQLKGRREWGRPSSTQQEDHLVNFVPVLPDHSQKRKNQQADLHVKRRRTGTDDPRRKQPHGPRG</sequence>
<feature type="compositionally biased region" description="Low complexity" evidence="1">
    <location>
        <begin position="117"/>
        <end position="146"/>
    </location>
</feature>
<organism evidence="2 3">
    <name type="scientific">Puccinia graminis f. sp. tritici</name>
    <dbReference type="NCBI Taxonomy" id="56615"/>
    <lineage>
        <taxon>Eukaryota</taxon>
        <taxon>Fungi</taxon>
        <taxon>Dikarya</taxon>
        <taxon>Basidiomycota</taxon>
        <taxon>Pucciniomycotina</taxon>
        <taxon>Pucciniomycetes</taxon>
        <taxon>Pucciniales</taxon>
        <taxon>Pucciniaceae</taxon>
        <taxon>Puccinia</taxon>
    </lineage>
</organism>
<feature type="compositionally biased region" description="Basic residues" evidence="1">
    <location>
        <begin position="98"/>
        <end position="112"/>
    </location>
</feature>
<feature type="region of interest" description="Disordered" evidence="1">
    <location>
        <begin position="86"/>
        <end position="270"/>
    </location>
</feature>
<feature type="compositionally biased region" description="Basic residues" evidence="1">
    <location>
        <begin position="179"/>
        <end position="188"/>
    </location>
</feature>
<feature type="compositionally biased region" description="Low complexity" evidence="1">
    <location>
        <begin position="162"/>
        <end position="174"/>
    </location>
</feature>
<gene>
    <name evidence="2" type="ORF">PGT21_000217</name>
</gene>
<dbReference type="Proteomes" id="UP000324748">
    <property type="component" value="Unassembled WGS sequence"/>
</dbReference>
<evidence type="ECO:0000256" key="1">
    <source>
        <dbReference type="SAM" id="MobiDB-lite"/>
    </source>
</evidence>
<dbReference type="EMBL" id="VSWC01000194">
    <property type="protein sequence ID" value="KAA1066836.1"/>
    <property type="molecule type" value="Genomic_DNA"/>
</dbReference>
<evidence type="ECO:0000313" key="3">
    <source>
        <dbReference type="Proteomes" id="UP000324748"/>
    </source>
</evidence>
<proteinExistence type="predicted"/>
<accession>A0A5B0LRT4</accession>
<protein>
    <submittedName>
        <fullName evidence="2">Uncharacterized protein</fullName>
    </submittedName>
</protein>
<reference evidence="2 3" key="1">
    <citation type="submission" date="2019-05" db="EMBL/GenBank/DDBJ databases">
        <title>Emergence of the Ug99 lineage of the wheat stem rust pathogen through somatic hybridization.</title>
        <authorList>
            <person name="Li F."/>
            <person name="Upadhyaya N.M."/>
            <person name="Sperschneider J."/>
            <person name="Matny O."/>
            <person name="Nguyen-Phuc H."/>
            <person name="Mago R."/>
            <person name="Raley C."/>
            <person name="Miller M.E."/>
            <person name="Silverstein K.A.T."/>
            <person name="Henningsen E."/>
            <person name="Hirsch C.D."/>
            <person name="Visser B."/>
            <person name="Pretorius Z.A."/>
            <person name="Steffenson B.J."/>
            <person name="Schwessinger B."/>
            <person name="Dodds P.N."/>
            <person name="Figueroa M."/>
        </authorList>
    </citation>
    <scope>NUCLEOTIDE SEQUENCE [LARGE SCALE GENOMIC DNA]</scope>
    <source>
        <strain evidence="2">21-0</strain>
    </source>
</reference>
<evidence type="ECO:0000313" key="2">
    <source>
        <dbReference type="EMBL" id="KAA1066836.1"/>
    </source>
</evidence>
<keyword evidence="3" id="KW-1185">Reference proteome</keyword>
<name>A0A5B0LRT4_PUCGR</name>
<dbReference type="AlphaFoldDB" id="A0A5B0LRT4"/>